<comment type="caution">
    <text evidence="1">The sequence shown here is derived from an EMBL/GenBank/DDBJ whole genome shotgun (WGS) entry which is preliminary data.</text>
</comment>
<evidence type="ECO:0000313" key="1">
    <source>
        <dbReference type="EMBL" id="KYG64998.1"/>
    </source>
</evidence>
<dbReference type="EMBL" id="LUKE01000002">
    <property type="protein sequence ID" value="KYG64998.1"/>
    <property type="molecule type" value="Genomic_DNA"/>
</dbReference>
<protein>
    <submittedName>
        <fullName evidence="1">Isomerase</fullName>
    </submittedName>
</protein>
<organism evidence="1 2">
    <name type="scientific">Bdellovibrio bacteriovorus</name>
    <dbReference type="NCBI Taxonomy" id="959"/>
    <lineage>
        <taxon>Bacteria</taxon>
        <taxon>Pseudomonadati</taxon>
        <taxon>Bdellovibrionota</taxon>
        <taxon>Bdellovibrionia</taxon>
        <taxon>Bdellovibrionales</taxon>
        <taxon>Pseudobdellovibrionaceae</taxon>
        <taxon>Bdellovibrio</taxon>
    </lineage>
</organism>
<dbReference type="Pfam" id="PF06934">
    <property type="entry name" value="CTI"/>
    <property type="match status" value="1"/>
</dbReference>
<dbReference type="InterPro" id="IPR010706">
    <property type="entry name" value="Fatty_acid_cis-trans_isomerase"/>
</dbReference>
<gene>
    <name evidence="1" type="ORF">AZI86_11245</name>
</gene>
<sequence>MQGREGFERGANKSNVYNGLRTASVPPTRLWVDAHTTRQWRNMGFFELNTSRKPEENLFFSLLKLRAENPKVAIKKQVAQSAVCPDTLTDLKELGMPYGFPPLNSVELSTMRKWIEAGAPVETPTVKVPVKTQKQIKEWEKFLNGSSNEEHLVARYIFEHLFLAHIHFPEDSNLFFKLIRSKTACSKNPMEIATRRPNDDPGVKKFYYCLTPFTGTVVRKTHIPYQLSSMKLSRVKEIFYETKWKASSTPSYARSVAENPFLAFKDIPTKARYRFLLEDSQYHVATFIKGPVCNGSNAVNSIQEQFYVFFMEPESDKTVFSKSYSDEVAPLLMLPGVFGSDVDIKETPLFYKTLIDHREKYRKIRVDNLKTFRPEGYVLNDIWNGDKTNPNAVLTVFRHDDNAVVKQGAIGDLPKTVFVLDYPLFERLVYNLVVNFDVFGNVSHQFLTRVYMDMIRMEAEELFLMFLPPEERLTLRREWYRGLLADVKMTYVFPTVGSAEPTGVKFTYEKATKKQMIEKILFYRLTPEARGKLDALNWKNIETPEQFQNQLKADELQKTLREMASIKAISKTPFARFFPDLAMLKVRTQKDLRVFSIIRNKEHENISWIMGESLRMAPEEDTLTIKEDYMGSYPNMIFSVEEAQVGAFVNQVKSIKTEKDFNKLVIKFGIPRTNPEFWQHYDELTAHQKKTADFDFGYLDLTRYSL</sequence>
<dbReference type="GO" id="GO:0016853">
    <property type="term" value="F:isomerase activity"/>
    <property type="evidence" value="ECO:0007669"/>
    <property type="project" value="UniProtKB-KW"/>
</dbReference>
<name>A0A150WM39_BDEBC</name>
<accession>A0A150WM39</accession>
<dbReference type="AlphaFoldDB" id="A0A150WM39"/>
<proteinExistence type="predicted"/>
<evidence type="ECO:0000313" key="2">
    <source>
        <dbReference type="Proteomes" id="UP000075320"/>
    </source>
</evidence>
<reference evidence="1 2" key="1">
    <citation type="submission" date="2016-03" db="EMBL/GenBank/DDBJ databases">
        <authorList>
            <person name="Ploux O."/>
        </authorList>
    </citation>
    <scope>NUCLEOTIDE SEQUENCE [LARGE SCALE GENOMIC DNA]</scope>
    <source>
        <strain evidence="1 2">R0</strain>
    </source>
</reference>
<keyword evidence="1" id="KW-0413">Isomerase</keyword>
<dbReference type="Proteomes" id="UP000075320">
    <property type="component" value="Unassembled WGS sequence"/>
</dbReference>
<keyword evidence="2" id="KW-1185">Reference proteome</keyword>